<protein>
    <submittedName>
        <fullName evidence="1">Uncharacterized protein</fullName>
    </submittedName>
</protein>
<proteinExistence type="predicted"/>
<keyword evidence="2" id="KW-1185">Reference proteome</keyword>
<evidence type="ECO:0000313" key="1">
    <source>
        <dbReference type="EMBL" id="SFP84757.1"/>
    </source>
</evidence>
<accession>A0A1I5TQ63</accession>
<dbReference type="Proteomes" id="UP000182624">
    <property type="component" value="Unassembled WGS sequence"/>
</dbReference>
<gene>
    <name evidence="1" type="ORF">SAMN04487928_109134</name>
</gene>
<name>A0A1I5TQ63_9FIRM</name>
<dbReference type="EMBL" id="FOXO01000009">
    <property type="protein sequence ID" value="SFP84757.1"/>
    <property type="molecule type" value="Genomic_DNA"/>
</dbReference>
<dbReference type="AlphaFoldDB" id="A0A1I5TQ63"/>
<reference evidence="2" key="1">
    <citation type="submission" date="2016-10" db="EMBL/GenBank/DDBJ databases">
        <authorList>
            <person name="Varghese N."/>
            <person name="Submissions S."/>
        </authorList>
    </citation>
    <scope>NUCLEOTIDE SEQUENCE [LARGE SCALE GENOMIC DNA]</scope>
    <source>
        <strain evidence="2">P18</strain>
    </source>
</reference>
<organism evidence="1 2">
    <name type="scientific">Butyrivibrio proteoclasticus</name>
    <dbReference type="NCBI Taxonomy" id="43305"/>
    <lineage>
        <taxon>Bacteria</taxon>
        <taxon>Bacillati</taxon>
        <taxon>Bacillota</taxon>
        <taxon>Clostridia</taxon>
        <taxon>Lachnospirales</taxon>
        <taxon>Lachnospiraceae</taxon>
        <taxon>Butyrivibrio</taxon>
    </lineage>
</organism>
<sequence length="52" mass="5810">MLTSEFQLIDNEGNVIAKKQVLGHLQGNTRKKAYIPKRQLILLSAPTVKGTF</sequence>
<evidence type="ECO:0000313" key="2">
    <source>
        <dbReference type="Proteomes" id="UP000182624"/>
    </source>
</evidence>